<dbReference type="PANTHER" id="PTHR43755:SF1">
    <property type="entry name" value="FAD-DEPENDENT PYRIDINE NUCLEOTIDE-DISULPHIDE OXIDOREDUCTASE"/>
    <property type="match status" value="1"/>
</dbReference>
<gene>
    <name evidence="4" type="ORF">OTERR_04300</name>
</gene>
<evidence type="ECO:0000313" key="5">
    <source>
        <dbReference type="Proteomes" id="UP000323671"/>
    </source>
</evidence>
<dbReference type="InterPro" id="IPR023753">
    <property type="entry name" value="FAD/NAD-binding_dom"/>
</dbReference>
<proteinExistence type="predicted"/>
<name>A0A5C1E4Q4_9RHOO</name>
<protein>
    <submittedName>
        <fullName evidence="4">Uncharacterized protein</fullName>
    </submittedName>
</protein>
<dbReference type="SUPFAM" id="SSF51905">
    <property type="entry name" value="FAD/NAD(P)-binding domain"/>
    <property type="match status" value="2"/>
</dbReference>
<dbReference type="InterPro" id="IPR006311">
    <property type="entry name" value="TAT_signal"/>
</dbReference>
<dbReference type="KEGG" id="otr:OTERR_04300"/>
<feature type="signal peptide" evidence="1">
    <location>
        <begin position="1"/>
        <end position="34"/>
    </location>
</feature>
<accession>A0A5C1E4Q4</accession>
<evidence type="ECO:0000256" key="1">
    <source>
        <dbReference type="SAM" id="SignalP"/>
    </source>
</evidence>
<dbReference type="InterPro" id="IPR052541">
    <property type="entry name" value="SQRD"/>
</dbReference>
<dbReference type="RefSeq" id="WP_149424717.1">
    <property type="nucleotide sequence ID" value="NZ_CP022579.1"/>
</dbReference>
<feature type="chain" id="PRO_5022953403" evidence="1">
    <location>
        <begin position="35"/>
        <end position="470"/>
    </location>
</feature>
<sequence length="470" mass="51958">MSDSTPHLSRRRFLAAAGATTAASATLAATPALAQGATPAAAQPVFPQQLPILITTSVQPILPKGKAKRVVICGGGWGGLSAAKHLRQADPSLEVILLEKNPSFFSGPMSNKWLVDIVDTQFLQHDYLQVADKYGYRFIQAEVTGFERDRKRVYTAQGYLEYDFLVLAAGIRYNFEAWFGDDVAAANYTRTHFPSAYIPNNEMFRLKKGIQEFKGGDLVMTLPPPPHRCPPSPYERATLLAWMFTVKKVKGHITILDPKDSPRPLGPGFKEAWEELYPGMVTYVPNARVQSVDPYNKRIVTEAGDFKWDHAILMTPHQAGDMVWKAGGIGKNAEGKPTGWANVDQFMLNLKDDPDTYVVGDSVGFVSPHFGFYPKSAHVAHRLGRIVAGYIAQRAAGKTPKYALPDNLCYMMVNGGLNGGPQEDLLVTFDYKVNEQGIIQQTQVDDNVRSHRLVKEDFGWATGMYADLFS</sequence>
<dbReference type="Pfam" id="PF21706">
    <property type="entry name" value="FCSD_central"/>
    <property type="match status" value="1"/>
</dbReference>
<dbReference type="InterPro" id="IPR049386">
    <property type="entry name" value="FCSD_central"/>
</dbReference>
<dbReference type="AlphaFoldDB" id="A0A5C1E4Q4"/>
<keyword evidence="1" id="KW-0732">Signal</keyword>
<dbReference type="EMBL" id="CP022579">
    <property type="protein sequence ID" value="QEL63906.1"/>
    <property type="molecule type" value="Genomic_DNA"/>
</dbReference>
<dbReference type="InterPro" id="IPR036188">
    <property type="entry name" value="FAD/NAD-bd_sf"/>
</dbReference>
<keyword evidence="5" id="KW-1185">Reference proteome</keyword>
<dbReference type="PANTHER" id="PTHR43755">
    <property type="match status" value="1"/>
</dbReference>
<dbReference type="Gene3D" id="3.50.50.60">
    <property type="entry name" value="FAD/NAD(P)-binding domain"/>
    <property type="match status" value="2"/>
</dbReference>
<dbReference type="Proteomes" id="UP000323671">
    <property type="component" value="Chromosome"/>
</dbReference>
<reference evidence="4 5" key="1">
    <citation type="submission" date="2017-07" db="EMBL/GenBank/DDBJ databases">
        <title>Complete genome sequence of Oryzomicrobium terrae TPP412.</title>
        <authorList>
            <person name="Chiu L.-W."/>
            <person name="Lo K.-J."/>
            <person name="Tsai Y.-M."/>
            <person name="Lin S.-S."/>
            <person name="Kuo C.-H."/>
            <person name="Liu C.-T."/>
        </authorList>
    </citation>
    <scope>NUCLEOTIDE SEQUENCE [LARGE SCALE GENOMIC DNA]</scope>
    <source>
        <strain evidence="4 5">TPP412</strain>
    </source>
</reference>
<evidence type="ECO:0000313" key="4">
    <source>
        <dbReference type="EMBL" id="QEL63906.1"/>
    </source>
</evidence>
<dbReference type="GO" id="GO:0016491">
    <property type="term" value="F:oxidoreductase activity"/>
    <property type="evidence" value="ECO:0007669"/>
    <property type="project" value="InterPro"/>
</dbReference>
<evidence type="ECO:0000259" key="3">
    <source>
        <dbReference type="Pfam" id="PF21706"/>
    </source>
</evidence>
<evidence type="ECO:0000259" key="2">
    <source>
        <dbReference type="Pfam" id="PF07992"/>
    </source>
</evidence>
<dbReference type="PROSITE" id="PS51318">
    <property type="entry name" value="TAT"/>
    <property type="match status" value="1"/>
</dbReference>
<organism evidence="4 5">
    <name type="scientific">Oryzomicrobium terrae</name>
    <dbReference type="NCBI Taxonomy" id="1735038"/>
    <lineage>
        <taxon>Bacteria</taxon>
        <taxon>Pseudomonadati</taxon>
        <taxon>Pseudomonadota</taxon>
        <taxon>Betaproteobacteria</taxon>
        <taxon>Rhodocyclales</taxon>
        <taxon>Rhodocyclaceae</taxon>
        <taxon>Oryzomicrobium</taxon>
    </lineage>
</organism>
<feature type="domain" description="Sulfide dehydrogenase [flavocytochrome c] flavoprotein chain central" evidence="3">
    <location>
        <begin position="210"/>
        <end position="305"/>
    </location>
</feature>
<feature type="domain" description="FAD/NAD(P)-binding" evidence="2">
    <location>
        <begin position="69"/>
        <end position="172"/>
    </location>
</feature>
<dbReference type="Pfam" id="PF07992">
    <property type="entry name" value="Pyr_redox_2"/>
    <property type="match status" value="1"/>
</dbReference>